<comment type="caution">
    <text evidence="1">The sequence shown here is derived from an EMBL/GenBank/DDBJ whole genome shotgun (WGS) entry which is preliminary data.</text>
</comment>
<evidence type="ECO:0000313" key="1">
    <source>
        <dbReference type="EMBL" id="CAI9534571.1"/>
    </source>
</evidence>
<gene>
    <name evidence="1" type="ORF">SPARVUS_LOCUS658539</name>
</gene>
<dbReference type="EMBL" id="CATNWA010000214">
    <property type="protein sequence ID" value="CAI9534571.1"/>
    <property type="molecule type" value="Genomic_DNA"/>
</dbReference>
<name>A0ABN9AF05_9NEOB</name>
<protein>
    <submittedName>
        <fullName evidence="1">Uncharacterized protein</fullName>
    </submittedName>
</protein>
<accession>A0ABN9AF05</accession>
<evidence type="ECO:0000313" key="2">
    <source>
        <dbReference type="Proteomes" id="UP001162483"/>
    </source>
</evidence>
<organism evidence="1 2">
    <name type="scientific">Staurois parvus</name>
    <dbReference type="NCBI Taxonomy" id="386267"/>
    <lineage>
        <taxon>Eukaryota</taxon>
        <taxon>Metazoa</taxon>
        <taxon>Chordata</taxon>
        <taxon>Craniata</taxon>
        <taxon>Vertebrata</taxon>
        <taxon>Euteleostomi</taxon>
        <taxon>Amphibia</taxon>
        <taxon>Batrachia</taxon>
        <taxon>Anura</taxon>
        <taxon>Neobatrachia</taxon>
        <taxon>Ranoidea</taxon>
        <taxon>Ranidae</taxon>
        <taxon>Staurois</taxon>
    </lineage>
</organism>
<sequence length="58" mass="6316">MGVGTVAKVARETCLALWEELHSAVMPVMPPDAFWSAHNTHCAFLLCVDVFQTRGGLT</sequence>
<feature type="non-terminal residue" evidence="1">
    <location>
        <position position="58"/>
    </location>
</feature>
<keyword evidence="2" id="KW-1185">Reference proteome</keyword>
<reference evidence="1" key="1">
    <citation type="submission" date="2023-05" db="EMBL/GenBank/DDBJ databases">
        <authorList>
            <person name="Stuckert A."/>
        </authorList>
    </citation>
    <scope>NUCLEOTIDE SEQUENCE</scope>
</reference>
<dbReference type="Proteomes" id="UP001162483">
    <property type="component" value="Unassembled WGS sequence"/>
</dbReference>
<proteinExistence type="predicted"/>